<keyword evidence="1" id="KW-0732">Signal</keyword>
<dbReference type="eggNOG" id="ENOG502SCXU">
    <property type="taxonomic scope" value="Eukaryota"/>
</dbReference>
<feature type="signal peptide" evidence="1">
    <location>
        <begin position="1"/>
        <end position="17"/>
    </location>
</feature>
<evidence type="ECO:0008006" key="4">
    <source>
        <dbReference type="Google" id="ProtNLM"/>
    </source>
</evidence>
<dbReference type="Proteomes" id="UP000266841">
    <property type="component" value="Unassembled WGS sequence"/>
</dbReference>
<feature type="chain" id="PRO_5003841893" description="Letm1 RBD domain-containing protein" evidence="1">
    <location>
        <begin position="18"/>
        <end position="415"/>
    </location>
</feature>
<dbReference type="OMA" id="WSFPDML"/>
<sequence>MARRLLTTCVLATITLSQDGFANASAIAAGRRLPGRRRKSTMMAATGGSDIALASSTVTSAVDASVEEMADSIGSSQVPPADQQSGNPLVQLVSYVKNTIVNFKDGLGQMNADHRRCNGIRTKQVDYAKAKGIKRPRGIKGIQVGGISFEEYCFLRKGLVDRNKLFAVTMVSLCLPNYFVYYMWSFPDMLPSPFMNAKSAAEMSRERCHAVISTMLDIEKSSRIPPWTSKLNPFGKRATDRAMERLSGMISAGSSFMEEFGGHVLAGNVVPKQILKGLGKAISADPLNKGASPFGIGPVKHAENIALVDEFLVNEDIDLKSIPSELLAEACSARLIGGQEWTDAERVEALSSWLHETEMQPREVTKGGKIHYNGNLARVVLMCYNVVDSTRDARSDSALVRSMYQGQKQESVILS</sequence>
<protein>
    <recommendedName>
        <fullName evidence="4">Letm1 RBD domain-containing protein</fullName>
    </recommendedName>
</protein>
<dbReference type="EMBL" id="AGNL01006211">
    <property type="protein sequence ID" value="EJK72202.1"/>
    <property type="molecule type" value="Genomic_DNA"/>
</dbReference>
<evidence type="ECO:0000313" key="3">
    <source>
        <dbReference type="Proteomes" id="UP000266841"/>
    </source>
</evidence>
<comment type="caution">
    <text evidence="2">The sequence shown here is derived from an EMBL/GenBank/DDBJ whole genome shotgun (WGS) entry which is preliminary data.</text>
</comment>
<keyword evidence="3" id="KW-1185">Reference proteome</keyword>
<accession>K0TLW7</accession>
<dbReference type="OrthoDB" id="199548at2759"/>
<reference evidence="2 3" key="1">
    <citation type="journal article" date="2012" name="Genome Biol.">
        <title>Genome and low-iron response of an oceanic diatom adapted to chronic iron limitation.</title>
        <authorList>
            <person name="Lommer M."/>
            <person name="Specht M."/>
            <person name="Roy A.S."/>
            <person name="Kraemer L."/>
            <person name="Andreson R."/>
            <person name="Gutowska M.A."/>
            <person name="Wolf J."/>
            <person name="Bergner S.V."/>
            <person name="Schilhabel M.B."/>
            <person name="Klostermeier U.C."/>
            <person name="Beiko R.G."/>
            <person name="Rosenstiel P."/>
            <person name="Hippler M."/>
            <person name="Laroche J."/>
        </authorList>
    </citation>
    <scope>NUCLEOTIDE SEQUENCE [LARGE SCALE GENOMIC DNA]</scope>
    <source>
        <strain evidence="2 3">CCMP1005</strain>
    </source>
</reference>
<proteinExistence type="predicted"/>
<gene>
    <name evidence="2" type="ORF">THAOC_06287</name>
</gene>
<evidence type="ECO:0000313" key="2">
    <source>
        <dbReference type="EMBL" id="EJK72202.1"/>
    </source>
</evidence>
<dbReference type="AlphaFoldDB" id="K0TLW7"/>
<organism evidence="2 3">
    <name type="scientific">Thalassiosira oceanica</name>
    <name type="common">Marine diatom</name>
    <dbReference type="NCBI Taxonomy" id="159749"/>
    <lineage>
        <taxon>Eukaryota</taxon>
        <taxon>Sar</taxon>
        <taxon>Stramenopiles</taxon>
        <taxon>Ochrophyta</taxon>
        <taxon>Bacillariophyta</taxon>
        <taxon>Coscinodiscophyceae</taxon>
        <taxon>Thalassiosirophycidae</taxon>
        <taxon>Thalassiosirales</taxon>
        <taxon>Thalassiosiraceae</taxon>
        <taxon>Thalassiosira</taxon>
    </lineage>
</organism>
<name>K0TLW7_THAOC</name>
<evidence type="ECO:0000256" key="1">
    <source>
        <dbReference type="SAM" id="SignalP"/>
    </source>
</evidence>